<feature type="region of interest" description="Disordered" evidence="1">
    <location>
        <begin position="1"/>
        <end position="26"/>
    </location>
</feature>
<feature type="compositionally biased region" description="Basic and acidic residues" evidence="1">
    <location>
        <begin position="143"/>
        <end position="158"/>
    </location>
</feature>
<feature type="region of interest" description="Disordered" evidence="1">
    <location>
        <begin position="110"/>
        <end position="187"/>
    </location>
</feature>
<gene>
    <name evidence="2" type="ORF">UV73_C0004G0046</name>
</gene>
<dbReference type="Proteomes" id="UP000034894">
    <property type="component" value="Unassembled WGS sequence"/>
</dbReference>
<proteinExistence type="predicted"/>
<comment type="caution">
    <text evidence="2">The sequence shown here is derived from an EMBL/GenBank/DDBJ whole genome shotgun (WGS) entry which is preliminary data.</text>
</comment>
<evidence type="ECO:0000313" key="2">
    <source>
        <dbReference type="EMBL" id="KKS97904.1"/>
    </source>
</evidence>
<dbReference type="STRING" id="1618443.UV73_C0004G0046"/>
<protein>
    <submittedName>
        <fullName evidence="2">Uncharacterized protein</fullName>
    </submittedName>
</protein>
<organism evidence="2 3">
    <name type="scientific">Candidatus Gottesmanbacteria bacterium GW2011_GWA2_43_14</name>
    <dbReference type="NCBI Taxonomy" id="1618443"/>
    <lineage>
        <taxon>Bacteria</taxon>
        <taxon>Candidatus Gottesmaniibacteriota</taxon>
    </lineage>
</organism>
<sequence length="618" mass="69279">MAGEQPAPSQAEIVSRGKPPKLVPTETPFASEAIGENGKVTAKKEAKDTAVIKAPKLISPNPEILQEIRSKIGDIPEDATVDSLMEILTKEHGWDKDSAPLVEAAFEALKLENKGQNQTETQEGDDQTGGSTSAQTADEDIIQDEKEPGEGKESEKPQTQKVSDVESDTEQNQPTTEEEQPEVSEIPLSQKVHEAWQGEDGAVMLVTKAIEEGKFALKDLEDDSRKKITDDLGIIDTTDLRVYEEFEFREKLQKAISEVNLAYTKGKQREDKNYEVIGDDGSTRIIIIQDHIGPIIEATRQLANETEKNAENQTVPTERAKKAQEDLDVLEPILKPDPNGGYYFDIQEEIKEPQEPPEITLLRLQKMVDDALRFLALPDHMDNDNKVIVAAAMDAYGQLVLVSQTEAVKGGLEPISNAPPEVRIPLARMALNTYQEFRRKVTTKGKKAEDSYSDWQEVQKEIEMQKEGNDEIKKYFRQFVEDKGSYYDERIDKLIEEGHFVETMSAVFTASYFGKIKDRYRALKASQVLKKSGLAKKFSEQNSPWISHFMEAFFGNLTRQEEKKKLLKDIFDRLPINKWREAAGTVGGMFIITAIGKFDELMNFGTETASGSRSPQAG</sequence>
<accession>A0A0G1DJQ8</accession>
<name>A0A0G1DJQ8_9BACT</name>
<dbReference type="EMBL" id="LCFP01000004">
    <property type="protein sequence ID" value="KKS97904.1"/>
    <property type="molecule type" value="Genomic_DNA"/>
</dbReference>
<evidence type="ECO:0000256" key="1">
    <source>
        <dbReference type="SAM" id="MobiDB-lite"/>
    </source>
</evidence>
<dbReference type="AlphaFoldDB" id="A0A0G1DJQ8"/>
<evidence type="ECO:0000313" key="3">
    <source>
        <dbReference type="Proteomes" id="UP000034894"/>
    </source>
</evidence>
<reference evidence="2 3" key="1">
    <citation type="journal article" date="2015" name="Nature">
        <title>rRNA introns, odd ribosomes, and small enigmatic genomes across a large radiation of phyla.</title>
        <authorList>
            <person name="Brown C.T."/>
            <person name="Hug L.A."/>
            <person name="Thomas B.C."/>
            <person name="Sharon I."/>
            <person name="Castelle C.J."/>
            <person name="Singh A."/>
            <person name="Wilkins M.J."/>
            <person name="Williams K.H."/>
            <person name="Banfield J.F."/>
        </authorList>
    </citation>
    <scope>NUCLEOTIDE SEQUENCE [LARGE SCALE GENOMIC DNA]</scope>
</reference>